<accession>A0A540L3V3</accession>
<organism evidence="2 3">
    <name type="scientific">Malus baccata</name>
    <name type="common">Siberian crab apple</name>
    <name type="synonym">Pyrus baccata</name>
    <dbReference type="NCBI Taxonomy" id="106549"/>
    <lineage>
        <taxon>Eukaryota</taxon>
        <taxon>Viridiplantae</taxon>
        <taxon>Streptophyta</taxon>
        <taxon>Embryophyta</taxon>
        <taxon>Tracheophyta</taxon>
        <taxon>Spermatophyta</taxon>
        <taxon>Magnoliopsida</taxon>
        <taxon>eudicotyledons</taxon>
        <taxon>Gunneridae</taxon>
        <taxon>Pentapetalae</taxon>
        <taxon>rosids</taxon>
        <taxon>fabids</taxon>
        <taxon>Rosales</taxon>
        <taxon>Rosaceae</taxon>
        <taxon>Amygdaloideae</taxon>
        <taxon>Maleae</taxon>
        <taxon>Malus</taxon>
    </lineage>
</organism>
<dbReference type="Proteomes" id="UP000315295">
    <property type="component" value="Unassembled WGS sequence"/>
</dbReference>
<evidence type="ECO:0000313" key="3">
    <source>
        <dbReference type="Proteomes" id="UP000315295"/>
    </source>
</evidence>
<keyword evidence="3" id="KW-1185">Reference proteome</keyword>
<feature type="region of interest" description="Disordered" evidence="1">
    <location>
        <begin position="32"/>
        <end position="106"/>
    </location>
</feature>
<protein>
    <submittedName>
        <fullName evidence="2">Uncharacterized protein</fullName>
    </submittedName>
</protein>
<evidence type="ECO:0000256" key="1">
    <source>
        <dbReference type="SAM" id="MobiDB-lite"/>
    </source>
</evidence>
<comment type="caution">
    <text evidence="2">The sequence shown here is derived from an EMBL/GenBank/DDBJ whole genome shotgun (WGS) entry which is preliminary data.</text>
</comment>
<reference evidence="2 3" key="1">
    <citation type="journal article" date="2019" name="G3 (Bethesda)">
        <title>Sequencing of a Wild Apple (Malus baccata) Genome Unravels the Differences Between Cultivated and Wild Apple Species Regarding Disease Resistance and Cold Tolerance.</title>
        <authorList>
            <person name="Chen X."/>
        </authorList>
    </citation>
    <scope>NUCLEOTIDE SEQUENCE [LARGE SCALE GENOMIC DNA]</scope>
    <source>
        <strain evidence="3">cv. Shandingzi</strain>
        <tissue evidence="2">Leaves</tissue>
    </source>
</reference>
<name>A0A540L3V3_MALBA</name>
<dbReference type="AlphaFoldDB" id="A0A540L3V3"/>
<evidence type="ECO:0000313" key="2">
    <source>
        <dbReference type="EMBL" id="TQD81153.1"/>
    </source>
</evidence>
<gene>
    <name evidence="2" type="ORF">C1H46_033298</name>
</gene>
<sequence>MASGSVPSRSTFFSGAVTSALNLLLRRRHLRAPPSSSTLRPPRRGCTNHDPVTAVKTEEDGVVGRQVPTQNPRPGNCPPRHPPKPQETRATLPLPRRFQFPISTIS</sequence>
<dbReference type="EMBL" id="VIEB01000777">
    <property type="protein sequence ID" value="TQD81153.1"/>
    <property type="molecule type" value="Genomic_DNA"/>
</dbReference>
<proteinExistence type="predicted"/>